<protein>
    <recommendedName>
        <fullName evidence="4">DUF5658 domain-containing protein</fullName>
    </recommendedName>
</protein>
<keyword evidence="3" id="KW-1185">Reference proteome</keyword>
<sequence>MSSDLLDISAWERLAFTAALMDIYLLLEFWRMWRVGLGNIKISDFGIVVAILLLNGVAIHAYIHRNE</sequence>
<comment type="caution">
    <text evidence="2">The sequence shown here is derived from an EMBL/GenBank/DDBJ whole genome shotgun (WGS) entry which is preliminary data.</text>
</comment>
<keyword evidence="1" id="KW-1133">Transmembrane helix</keyword>
<feature type="transmembrane region" description="Helical" evidence="1">
    <location>
        <begin position="14"/>
        <end position="33"/>
    </location>
</feature>
<accession>M0AUJ0</accession>
<reference evidence="2 3" key="1">
    <citation type="journal article" date="2014" name="PLoS Genet.">
        <title>Phylogenetically driven sequencing of extremely halophilic archaea reveals strategies for static and dynamic osmo-response.</title>
        <authorList>
            <person name="Becker E.A."/>
            <person name="Seitzer P.M."/>
            <person name="Tritt A."/>
            <person name="Larsen D."/>
            <person name="Krusor M."/>
            <person name="Yao A.I."/>
            <person name="Wu D."/>
            <person name="Madern D."/>
            <person name="Eisen J.A."/>
            <person name="Darling A.E."/>
            <person name="Facciotti M.T."/>
        </authorList>
    </citation>
    <scope>NUCLEOTIDE SEQUENCE [LARGE SCALE GENOMIC DNA]</scope>
    <source>
        <strain evidence="2 3">DSM 13077</strain>
    </source>
</reference>
<evidence type="ECO:0000256" key="1">
    <source>
        <dbReference type="SAM" id="Phobius"/>
    </source>
</evidence>
<evidence type="ECO:0000313" key="2">
    <source>
        <dbReference type="EMBL" id="ELZ01019.1"/>
    </source>
</evidence>
<proteinExistence type="predicted"/>
<gene>
    <name evidence="2" type="ORF">C480_18282</name>
</gene>
<evidence type="ECO:0000313" key="3">
    <source>
        <dbReference type="Proteomes" id="UP000011591"/>
    </source>
</evidence>
<feature type="transmembrane region" description="Helical" evidence="1">
    <location>
        <begin position="45"/>
        <end position="63"/>
    </location>
</feature>
<name>M0AUJ0_9EURY</name>
<evidence type="ECO:0008006" key="4">
    <source>
        <dbReference type="Google" id="ProtNLM"/>
    </source>
</evidence>
<dbReference type="AlphaFoldDB" id="M0AUJ0"/>
<dbReference type="EMBL" id="AOIP01000048">
    <property type="protein sequence ID" value="ELZ01019.1"/>
    <property type="molecule type" value="Genomic_DNA"/>
</dbReference>
<keyword evidence="1" id="KW-0472">Membrane</keyword>
<dbReference type="RefSeq" id="WP_006667048.1">
    <property type="nucleotide sequence ID" value="NZ_AOIP01000048.1"/>
</dbReference>
<organism evidence="2 3">
    <name type="scientific">Natrialba aegyptia DSM 13077</name>
    <dbReference type="NCBI Taxonomy" id="1227491"/>
    <lineage>
        <taxon>Archaea</taxon>
        <taxon>Methanobacteriati</taxon>
        <taxon>Methanobacteriota</taxon>
        <taxon>Stenosarchaea group</taxon>
        <taxon>Halobacteria</taxon>
        <taxon>Halobacteriales</taxon>
        <taxon>Natrialbaceae</taxon>
        <taxon>Natrialba</taxon>
    </lineage>
</organism>
<keyword evidence="1" id="KW-0812">Transmembrane</keyword>
<dbReference type="Proteomes" id="UP000011591">
    <property type="component" value="Unassembled WGS sequence"/>
</dbReference>